<dbReference type="EMBL" id="JEMT01016866">
    <property type="protein sequence ID" value="EXX69377.1"/>
    <property type="molecule type" value="Genomic_DNA"/>
</dbReference>
<comment type="caution">
    <text evidence="1">The sequence shown here is derived from an EMBL/GenBank/DDBJ whole genome shotgun (WGS) entry which is preliminary data.</text>
</comment>
<dbReference type="SMR" id="A0A015JIQ5"/>
<evidence type="ECO:0008006" key="3">
    <source>
        <dbReference type="Google" id="ProtNLM"/>
    </source>
</evidence>
<dbReference type="InterPro" id="IPR009057">
    <property type="entry name" value="Homeodomain-like_sf"/>
</dbReference>
<sequence length="149" mass="17636">MGKAKKTKGHPFSSHYDKIILENIKKLGNHKDRYLMISKLPGLYLKFTSKQIRQRYTNILDPALCHDPLGYDERMYIIQEIRLNNNVSWKKLTLKMNGQFSKLRSENKIKNFWTSTKKSLLSRRDIHPEASSLDILVEEALRYDFFKTD</sequence>
<dbReference type="Proteomes" id="UP000022910">
    <property type="component" value="Unassembled WGS sequence"/>
</dbReference>
<accession>A0A015JIQ5</accession>
<protein>
    <recommendedName>
        <fullName evidence="3">Myb-like domain-containing protein</fullName>
    </recommendedName>
</protein>
<name>A0A015JIQ5_RHIIW</name>
<reference evidence="1 2" key="1">
    <citation type="submission" date="2014-02" db="EMBL/GenBank/DDBJ databases">
        <title>Single nucleus genome sequencing reveals high similarity among nuclei of an endomycorrhizal fungus.</title>
        <authorList>
            <person name="Lin K."/>
            <person name="Geurts R."/>
            <person name="Zhang Z."/>
            <person name="Limpens E."/>
            <person name="Saunders D.G."/>
            <person name="Mu D."/>
            <person name="Pang E."/>
            <person name="Cao H."/>
            <person name="Cha H."/>
            <person name="Lin T."/>
            <person name="Zhou Q."/>
            <person name="Shang Y."/>
            <person name="Li Y."/>
            <person name="Ivanov S."/>
            <person name="Sharma T."/>
            <person name="Velzen R.V."/>
            <person name="Ruijter N.D."/>
            <person name="Aanen D.K."/>
            <person name="Win J."/>
            <person name="Kamoun S."/>
            <person name="Bisseling T."/>
            <person name="Huang S."/>
        </authorList>
    </citation>
    <scope>NUCLEOTIDE SEQUENCE [LARGE SCALE GENOMIC DNA]</scope>
    <source>
        <strain evidence="2">DAOM197198w</strain>
    </source>
</reference>
<dbReference type="SUPFAM" id="SSF46689">
    <property type="entry name" value="Homeodomain-like"/>
    <property type="match status" value="1"/>
</dbReference>
<gene>
    <name evidence="1" type="ORF">RirG_096670</name>
</gene>
<evidence type="ECO:0000313" key="2">
    <source>
        <dbReference type="Proteomes" id="UP000022910"/>
    </source>
</evidence>
<dbReference type="OrthoDB" id="2143914at2759"/>
<dbReference type="AlphaFoldDB" id="A0A015JIQ5"/>
<evidence type="ECO:0000313" key="1">
    <source>
        <dbReference type="EMBL" id="EXX69377.1"/>
    </source>
</evidence>
<organism evidence="1 2">
    <name type="scientific">Rhizophagus irregularis (strain DAOM 197198w)</name>
    <name type="common">Glomus intraradices</name>
    <dbReference type="NCBI Taxonomy" id="1432141"/>
    <lineage>
        <taxon>Eukaryota</taxon>
        <taxon>Fungi</taxon>
        <taxon>Fungi incertae sedis</taxon>
        <taxon>Mucoromycota</taxon>
        <taxon>Glomeromycotina</taxon>
        <taxon>Glomeromycetes</taxon>
        <taxon>Glomerales</taxon>
        <taxon>Glomeraceae</taxon>
        <taxon>Rhizophagus</taxon>
    </lineage>
</organism>
<proteinExistence type="predicted"/>
<keyword evidence="2" id="KW-1185">Reference proteome</keyword>
<dbReference type="HOGENOM" id="CLU_131664_1_1_1"/>